<proteinExistence type="predicted"/>
<dbReference type="PANTHER" id="PTHR32234">
    <property type="entry name" value="THIOL:DISULFIDE INTERCHANGE PROTEIN DSBD"/>
    <property type="match status" value="1"/>
</dbReference>
<comment type="caution">
    <text evidence="2">The sequence shown here is derived from an EMBL/GenBank/DDBJ whole genome shotgun (WGS) entry which is preliminary data.</text>
</comment>
<dbReference type="GO" id="GO:0045454">
    <property type="term" value="P:cell redox homeostasis"/>
    <property type="evidence" value="ECO:0007669"/>
    <property type="project" value="TreeGrafter"/>
</dbReference>
<keyword evidence="3" id="KW-1185">Reference proteome</keyword>
<feature type="chain" id="PRO_5020431476" evidence="1">
    <location>
        <begin position="20"/>
        <end position="406"/>
    </location>
</feature>
<dbReference type="AlphaFoldDB" id="A0A4R6W6E4"/>
<evidence type="ECO:0000313" key="3">
    <source>
        <dbReference type="Proteomes" id="UP000295292"/>
    </source>
</evidence>
<dbReference type="PANTHER" id="PTHR32234:SF0">
    <property type="entry name" value="THIOL:DISULFIDE INTERCHANGE PROTEIN DSBD"/>
    <property type="match status" value="1"/>
</dbReference>
<sequence length="406" mass="47221">MKKTTYLLFVLTLFFTALKAQEDQSFKGSFEACKAQAQQENKLILIDMYFVGCMPCAEMDKKVFPDPRVQAEVQKNFILYKTDVMKEQDGKKLARKYGAGGFPTYVILNKEGKAIMMESGYFGADRFVPLLQEAVQRNQDNRYLAFDTDLDKEYAAAYSERFIKTGVNHPFSELEPYLAQQKDLFSEEAFLANSVTQFPQYNDWTYDNLPKLLDMYGANLLRNKINSIANIKSRAFGKEQDSDALRKMFSYIRPTFNDRLWTVFLPGFVAEFYNASKDANTYFMLLDEYHLYPRWEERSNALGPVIIDQKNNPVILKKILAEYQEQINKEKLEFSDQYKLTLLYIYLKDFKMAEQAVGQLLTDDFKNPYYKITKENAEAMRAAILRKDTQGFEAQVLKRPLGFSLD</sequence>
<name>A0A4R6W6E4_9SPHI</name>
<accession>A0A4R6W6E4</accession>
<dbReference type="RefSeq" id="WP_133586817.1">
    <property type="nucleotide sequence ID" value="NZ_SNYV01000020.1"/>
</dbReference>
<protein>
    <submittedName>
        <fullName evidence="2">Thioredoxin-related protein</fullName>
    </submittedName>
</protein>
<dbReference type="GO" id="GO:0015035">
    <property type="term" value="F:protein-disulfide reductase activity"/>
    <property type="evidence" value="ECO:0007669"/>
    <property type="project" value="TreeGrafter"/>
</dbReference>
<dbReference type="Gene3D" id="3.40.30.10">
    <property type="entry name" value="Glutaredoxin"/>
    <property type="match status" value="1"/>
</dbReference>
<reference evidence="2 3" key="1">
    <citation type="submission" date="2019-03" db="EMBL/GenBank/DDBJ databases">
        <title>Genomic Encyclopedia of Archaeal and Bacterial Type Strains, Phase II (KMG-II): from individual species to whole genera.</title>
        <authorList>
            <person name="Goeker M."/>
        </authorList>
    </citation>
    <scope>NUCLEOTIDE SEQUENCE [LARGE SCALE GENOMIC DNA]</scope>
    <source>
        <strain evidence="2 3">DSM 28353</strain>
    </source>
</reference>
<evidence type="ECO:0000256" key="1">
    <source>
        <dbReference type="SAM" id="SignalP"/>
    </source>
</evidence>
<gene>
    <name evidence="2" type="ORF">CLV99_4691</name>
</gene>
<dbReference type="Proteomes" id="UP000295292">
    <property type="component" value="Unassembled WGS sequence"/>
</dbReference>
<organism evidence="2 3">
    <name type="scientific">Sphingobacterium yanglingense</name>
    <dbReference type="NCBI Taxonomy" id="1437280"/>
    <lineage>
        <taxon>Bacteria</taxon>
        <taxon>Pseudomonadati</taxon>
        <taxon>Bacteroidota</taxon>
        <taxon>Sphingobacteriia</taxon>
        <taxon>Sphingobacteriales</taxon>
        <taxon>Sphingobacteriaceae</taxon>
        <taxon>Sphingobacterium</taxon>
    </lineage>
</organism>
<feature type="signal peptide" evidence="1">
    <location>
        <begin position="1"/>
        <end position="19"/>
    </location>
</feature>
<dbReference type="EMBL" id="SNYV01000020">
    <property type="protein sequence ID" value="TDQ72228.1"/>
    <property type="molecule type" value="Genomic_DNA"/>
</dbReference>
<keyword evidence="1" id="KW-0732">Signal</keyword>
<evidence type="ECO:0000313" key="2">
    <source>
        <dbReference type="EMBL" id="TDQ72228.1"/>
    </source>
</evidence>
<dbReference type="OrthoDB" id="120730at2"/>
<dbReference type="SUPFAM" id="SSF52833">
    <property type="entry name" value="Thioredoxin-like"/>
    <property type="match status" value="1"/>
</dbReference>
<dbReference type="Pfam" id="PF13899">
    <property type="entry name" value="Thioredoxin_7"/>
    <property type="match status" value="1"/>
</dbReference>
<dbReference type="InterPro" id="IPR036249">
    <property type="entry name" value="Thioredoxin-like_sf"/>
</dbReference>